<gene>
    <name evidence="1" type="ORF">Fmac_022343</name>
</gene>
<dbReference type="Proteomes" id="UP001603857">
    <property type="component" value="Unassembled WGS sequence"/>
</dbReference>
<dbReference type="AlphaFoldDB" id="A0ABD1LZG1"/>
<proteinExistence type="predicted"/>
<dbReference type="PANTHER" id="PTHR33052">
    <property type="entry name" value="DUF4228 DOMAIN PROTEIN-RELATED"/>
    <property type="match status" value="1"/>
</dbReference>
<sequence length="110" mass="12710">MKPVVKYDPCYSNKLMKLMCFHKVFFKILQNALFLYNHLKRLEQLKEPIKAWQVLSENPNCFICSSESMNVGSPMPPVTPNQELELGHIYFVMPLIPKSRLPLSLQDLGA</sequence>
<dbReference type="InterPro" id="IPR025322">
    <property type="entry name" value="PADRE_dom"/>
</dbReference>
<dbReference type="Pfam" id="PF14009">
    <property type="entry name" value="PADRE"/>
    <property type="match status" value="1"/>
</dbReference>
<evidence type="ECO:0000313" key="2">
    <source>
        <dbReference type="Proteomes" id="UP001603857"/>
    </source>
</evidence>
<name>A0ABD1LZG1_9FABA</name>
<accession>A0ABD1LZG1</accession>
<reference evidence="1 2" key="1">
    <citation type="submission" date="2024-08" db="EMBL/GenBank/DDBJ databases">
        <title>Insights into the chromosomal genome structure of Flemingia macrophylla.</title>
        <authorList>
            <person name="Ding Y."/>
            <person name="Zhao Y."/>
            <person name="Bi W."/>
            <person name="Wu M."/>
            <person name="Zhao G."/>
            <person name="Gong Y."/>
            <person name="Li W."/>
            <person name="Zhang P."/>
        </authorList>
    </citation>
    <scope>NUCLEOTIDE SEQUENCE [LARGE SCALE GENOMIC DNA]</scope>
    <source>
        <strain evidence="1">DYQJB</strain>
        <tissue evidence="1">Leaf</tissue>
    </source>
</reference>
<evidence type="ECO:0000313" key="1">
    <source>
        <dbReference type="EMBL" id="KAL2328916.1"/>
    </source>
</evidence>
<organism evidence="1 2">
    <name type="scientific">Flemingia macrophylla</name>
    <dbReference type="NCBI Taxonomy" id="520843"/>
    <lineage>
        <taxon>Eukaryota</taxon>
        <taxon>Viridiplantae</taxon>
        <taxon>Streptophyta</taxon>
        <taxon>Embryophyta</taxon>
        <taxon>Tracheophyta</taxon>
        <taxon>Spermatophyta</taxon>
        <taxon>Magnoliopsida</taxon>
        <taxon>eudicotyledons</taxon>
        <taxon>Gunneridae</taxon>
        <taxon>Pentapetalae</taxon>
        <taxon>rosids</taxon>
        <taxon>fabids</taxon>
        <taxon>Fabales</taxon>
        <taxon>Fabaceae</taxon>
        <taxon>Papilionoideae</taxon>
        <taxon>50 kb inversion clade</taxon>
        <taxon>NPAAA clade</taxon>
        <taxon>indigoferoid/millettioid clade</taxon>
        <taxon>Phaseoleae</taxon>
        <taxon>Flemingia</taxon>
    </lineage>
</organism>
<dbReference type="EMBL" id="JBGMDY010000007">
    <property type="protein sequence ID" value="KAL2328916.1"/>
    <property type="molecule type" value="Genomic_DNA"/>
</dbReference>
<comment type="caution">
    <text evidence="1">The sequence shown here is derived from an EMBL/GenBank/DDBJ whole genome shotgun (WGS) entry which is preliminary data.</text>
</comment>
<keyword evidence="2" id="KW-1185">Reference proteome</keyword>
<protein>
    <submittedName>
        <fullName evidence="1">Uncharacterized protein</fullName>
    </submittedName>
</protein>